<sequence>MRAEAAGSGSTASRQEQGKAKRFASRAMESDKSLHMSILSASVPSSGSSKSTWTWTTTVG</sequence>
<proteinExistence type="predicted"/>
<name>A0A0C2YT82_9AGAM</name>
<evidence type="ECO:0000256" key="1">
    <source>
        <dbReference type="SAM" id="MobiDB-lite"/>
    </source>
</evidence>
<dbReference type="AlphaFoldDB" id="A0A0C2YT82"/>
<organism evidence="2 3">
    <name type="scientific">Scleroderma citrinum Foug A</name>
    <dbReference type="NCBI Taxonomy" id="1036808"/>
    <lineage>
        <taxon>Eukaryota</taxon>
        <taxon>Fungi</taxon>
        <taxon>Dikarya</taxon>
        <taxon>Basidiomycota</taxon>
        <taxon>Agaricomycotina</taxon>
        <taxon>Agaricomycetes</taxon>
        <taxon>Agaricomycetidae</taxon>
        <taxon>Boletales</taxon>
        <taxon>Sclerodermatineae</taxon>
        <taxon>Sclerodermataceae</taxon>
        <taxon>Scleroderma</taxon>
    </lineage>
</organism>
<evidence type="ECO:0000313" key="2">
    <source>
        <dbReference type="EMBL" id="KIM52888.1"/>
    </source>
</evidence>
<accession>A0A0C2YT82</accession>
<reference evidence="3" key="2">
    <citation type="submission" date="2015-01" db="EMBL/GenBank/DDBJ databases">
        <title>Evolutionary Origins and Diversification of the Mycorrhizal Mutualists.</title>
        <authorList>
            <consortium name="DOE Joint Genome Institute"/>
            <consortium name="Mycorrhizal Genomics Consortium"/>
            <person name="Kohler A."/>
            <person name="Kuo A."/>
            <person name="Nagy L.G."/>
            <person name="Floudas D."/>
            <person name="Copeland A."/>
            <person name="Barry K.W."/>
            <person name="Cichocki N."/>
            <person name="Veneault-Fourrey C."/>
            <person name="LaButti K."/>
            <person name="Lindquist E.A."/>
            <person name="Lipzen A."/>
            <person name="Lundell T."/>
            <person name="Morin E."/>
            <person name="Murat C."/>
            <person name="Riley R."/>
            <person name="Ohm R."/>
            <person name="Sun H."/>
            <person name="Tunlid A."/>
            <person name="Henrissat B."/>
            <person name="Grigoriev I.V."/>
            <person name="Hibbett D.S."/>
            <person name="Martin F."/>
        </authorList>
    </citation>
    <scope>NUCLEOTIDE SEQUENCE [LARGE SCALE GENOMIC DNA]</scope>
    <source>
        <strain evidence="3">Foug A</strain>
    </source>
</reference>
<gene>
    <name evidence="2" type="ORF">SCLCIDRAFT_1223389</name>
</gene>
<keyword evidence="3" id="KW-1185">Reference proteome</keyword>
<protein>
    <submittedName>
        <fullName evidence="2">Uncharacterized protein</fullName>
    </submittedName>
</protein>
<dbReference type="EMBL" id="KN822196">
    <property type="protein sequence ID" value="KIM52888.1"/>
    <property type="molecule type" value="Genomic_DNA"/>
</dbReference>
<feature type="compositionally biased region" description="Low complexity" evidence="1">
    <location>
        <begin position="37"/>
        <end position="60"/>
    </location>
</feature>
<dbReference type="HOGENOM" id="CLU_2943125_0_0_1"/>
<reference evidence="2 3" key="1">
    <citation type="submission" date="2014-04" db="EMBL/GenBank/DDBJ databases">
        <authorList>
            <consortium name="DOE Joint Genome Institute"/>
            <person name="Kuo A."/>
            <person name="Kohler A."/>
            <person name="Nagy L.G."/>
            <person name="Floudas D."/>
            <person name="Copeland A."/>
            <person name="Barry K.W."/>
            <person name="Cichocki N."/>
            <person name="Veneault-Fourrey C."/>
            <person name="LaButti K."/>
            <person name="Lindquist E.A."/>
            <person name="Lipzen A."/>
            <person name="Lundell T."/>
            <person name="Morin E."/>
            <person name="Murat C."/>
            <person name="Sun H."/>
            <person name="Tunlid A."/>
            <person name="Henrissat B."/>
            <person name="Grigoriev I.V."/>
            <person name="Hibbett D.S."/>
            <person name="Martin F."/>
            <person name="Nordberg H.P."/>
            <person name="Cantor M.N."/>
            <person name="Hua S.X."/>
        </authorList>
    </citation>
    <scope>NUCLEOTIDE SEQUENCE [LARGE SCALE GENOMIC DNA]</scope>
    <source>
        <strain evidence="2 3">Foug A</strain>
    </source>
</reference>
<dbReference type="Proteomes" id="UP000053989">
    <property type="component" value="Unassembled WGS sequence"/>
</dbReference>
<dbReference type="InParanoid" id="A0A0C2YT82"/>
<evidence type="ECO:0000313" key="3">
    <source>
        <dbReference type="Proteomes" id="UP000053989"/>
    </source>
</evidence>
<feature type="region of interest" description="Disordered" evidence="1">
    <location>
        <begin position="1"/>
        <end position="60"/>
    </location>
</feature>